<feature type="region of interest" description="Disordered" evidence="8">
    <location>
        <begin position="1"/>
        <end position="63"/>
    </location>
</feature>
<feature type="region of interest" description="Disordered" evidence="8">
    <location>
        <begin position="547"/>
        <end position="617"/>
    </location>
</feature>
<dbReference type="SUPFAM" id="SSF54001">
    <property type="entry name" value="Cysteine proteinases"/>
    <property type="match status" value="1"/>
</dbReference>
<sequence length="744" mass="82681">MAHGNKDDVKKVGRGHTLKRTIRRSLKPEWTTPTPSSQRSSVYSTDETASGMLGQAAVGDSEERSLVELLKPAAAVDSDDETKTMTWRTEEQQQQGRRRRHHGWKLLRKLGALNLSGRRRRMLWTAADEYPESDDPLTGQTHRQRESSIDTVFREGQYMARQLGTAALKRVEVSRLLAQAHWDADAALRRLQILLSTRNGIVYTVDTHVRLRGAANSRGTTCYIDSLLVALFGAHGSFDGLLYARELGDSSATQLQALCRLVVNHLRAGDVVDAWMVEELRTQLIHCGWQKDGGDAHAQHDASELYMFIAEKLQMPYLPLEMRIVHGADYEAADSRMVTHRMIELALPDNDEQRPLLLQELLESYFFDNRIESLERMLRDSSATAKAPVAVHTNAWAMLAMHPFYTPQSEMGDNASALLAAEYPSDAPVVVPLLLKRYGMDSHGAVRRSSRRVIAPMVLDITNIISEGGAGAMAMQDPKGHPPPDAPVRVAARHDEAFAEASPPPYDQRATFRLVLRSAVCHKGARASAGHYVAFCTRLRQPLPAEIAQRRRRHVDSTPIARARTVPPREALSATEPPPPQRTDDQPQRTELPPPLPPRNPSDRLHSRRHSWPQPAAASTAAACPWSAVSNGAPDAGIGELLRFDDMDIAHDRVQYFSSPDDARRCMDEIARDGYLLFYALQRVEDDVSPAAHSHGAFYAMDDLASALQSSEPAGPRAFEDVAMRWQNIRRGSLASPIGPLPSF</sequence>
<dbReference type="GO" id="GO:0006508">
    <property type="term" value="P:proteolysis"/>
    <property type="evidence" value="ECO:0007669"/>
    <property type="project" value="UniProtKB-KW"/>
</dbReference>
<evidence type="ECO:0000259" key="9">
    <source>
        <dbReference type="PROSITE" id="PS50235"/>
    </source>
</evidence>
<evidence type="ECO:0000256" key="1">
    <source>
        <dbReference type="ARBA" id="ARBA00000707"/>
    </source>
</evidence>
<dbReference type="PROSITE" id="PS50235">
    <property type="entry name" value="USP_3"/>
    <property type="match status" value="1"/>
</dbReference>
<evidence type="ECO:0000256" key="5">
    <source>
        <dbReference type="ARBA" id="ARBA00022786"/>
    </source>
</evidence>
<feature type="compositionally biased region" description="Basic and acidic residues" evidence="8">
    <location>
        <begin position="1"/>
        <end position="11"/>
    </location>
</feature>
<dbReference type="GO" id="GO:0004843">
    <property type="term" value="F:cysteine-type deubiquitinase activity"/>
    <property type="evidence" value="ECO:0007669"/>
    <property type="project" value="UniProtKB-EC"/>
</dbReference>
<dbReference type="GO" id="GO:0005829">
    <property type="term" value="C:cytosol"/>
    <property type="evidence" value="ECO:0007669"/>
    <property type="project" value="TreeGrafter"/>
</dbReference>
<dbReference type="Proteomes" id="UP001140094">
    <property type="component" value="Unassembled WGS sequence"/>
</dbReference>
<dbReference type="Gene3D" id="3.90.70.10">
    <property type="entry name" value="Cysteine proteinases"/>
    <property type="match status" value="1"/>
</dbReference>
<evidence type="ECO:0000256" key="2">
    <source>
        <dbReference type="ARBA" id="ARBA00009085"/>
    </source>
</evidence>
<dbReference type="GO" id="GO:0005634">
    <property type="term" value="C:nucleus"/>
    <property type="evidence" value="ECO:0007669"/>
    <property type="project" value="UniProtKB-SubCell"/>
</dbReference>
<dbReference type="InterPro" id="IPR001394">
    <property type="entry name" value="Peptidase_C19_UCH"/>
</dbReference>
<reference evidence="10" key="1">
    <citation type="submission" date="2022-07" db="EMBL/GenBank/DDBJ databases">
        <title>Phylogenomic reconstructions and comparative analyses of Kickxellomycotina fungi.</title>
        <authorList>
            <person name="Reynolds N.K."/>
            <person name="Stajich J.E."/>
            <person name="Barry K."/>
            <person name="Grigoriev I.V."/>
            <person name="Crous P."/>
            <person name="Smith M.E."/>
        </authorList>
    </citation>
    <scope>NUCLEOTIDE SEQUENCE</scope>
    <source>
        <strain evidence="10">NRRL 1565</strain>
    </source>
</reference>
<dbReference type="InterPro" id="IPR038765">
    <property type="entry name" value="Papain-like_cys_pep_sf"/>
</dbReference>
<comment type="similarity">
    <text evidence="2">Belongs to the peptidase C19 family.</text>
</comment>
<keyword evidence="11" id="KW-1185">Reference proteome</keyword>
<dbReference type="EC" id="3.4.19.12" evidence="3"/>
<comment type="caution">
    <text evidence="10">The sequence shown here is derived from an EMBL/GenBank/DDBJ whole genome shotgun (WGS) entry which is preliminary data.</text>
</comment>
<keyword evidence="5" id="KW-0833">Ubl conjugation pathway</keyword>
<dbReference type="InterPro" id="IPR028889">
    <property type="entry name" value="USP"/>
</dbReference>
<dbReference type="InterPro" id="IPR050164">
    <property type="entry name" value="Peptidase_C19"/>
</dbReference>
<dbReference type="OrthoDB" id="6287070at2759"/>
<comment type="catalytic activity">
    <reaction evidence="1">
        <text>Thiol-dependent hydrolysis of ester, thioester, amide, peptide and isopeptide bonds formed by the C-terminal Gly of ubiquitin (a 76-residue protein attached to proteins as an intracellular targeting signal).</text>
        <dbReference type="EC" id="3.4.19.12"/>
    </reaction>
</comment>
<feature type="region of interest" description="Disordered" evidence="8">
    <location>
        <begin position="75"/>
        <end position="101"/>
    </location>
</feature>
<evidence type="ECO:0000256" key="8">
    <source>
        <dbReference type="SAM" id="MobiDB-lite"/>
    </source>
</evidence>
<dbReference type="EMBL" id="JANBUO010001106">
    <property type="protein sequence ID" value="KAJ2799818.1"/>
    <property type="molecule type" value="Genomic_DNA"/>
</dbReference>
<evidence type="ECO:0000313" key="11">
    <source>
        <dbReference type="Proteomes" id="UP001140094"/>
    </source>
</evidence>
<dbReference type="Pfam" id="PF00443">
    <property type="entry name" value="UCH"/>
    <property type="match status" value="1"/>
</dbReference>
<dbReference type="GO" id="GO:0016579">
    <property type="term" value="P:protein deubiquitination"/>
    <property type="evidence" value="ECO:0007669"/>
    <property type="project" value="InterPro"/>
</dbReference>
<feature type="compositionally biased region" description="Polar residues" evidence="8">
    <location>
        <begin position="31"/>
        <end position="48"/>
    </location>
</feature>
<evidence type="ECO:0000256" key="4">
    <source>
        <dbReference type="ARBA" id="ARBA00022670"/>
    </source>
</evidence>
<proteinExistence type="inferred from homology"/>
<evidence type="ECO:0000313" key="10">
    <source>
        <dbReference type="EMBL" id="KAJ2799818.1"/>
    </source>
</evidence>
<name>A0A9W8I065_9FUNG</name>
<keyword evidence="4" id="KW-0645">Protease</keyword>
<organism evidence="10 11">
    <name type="scientific">Coemansia guatemalensis</name>
    <dbReference type="NCBI Taxonomy" id="2761395"/>
    <lineage>
        <taxon>Eukaryota</taxon>
        <taxon>Fungi</taxon>
        <taxon>Fungi incertae sedis</taxon>
        <taxon>Zoopagomycota</taxon>
        <taxon>Kickxellomycotina</taxon>
        <taxon>Kickxellomycetes</taxon>
        <taxon>Kickxellales</taxon>
        <taxon>Kickxellaceae</taxon>
        <taxon>Coemansia</taxon>
    </lineage>
</organism>
<keyword evidence="7" id="KW-0788">Thiol protease</keyword>
<accession>A0A9W8I065</accession>
<evidence type="ECO:0000256" key="7">
    <source>
        <dbReference type="ARBA" id="ARBA00022807"/>
    </source>
</evidence>
<feature type="domain" description="USP" evidence="9">
    <location>
        <begin position="212"/>
        <end position="682"/>
    </location>
</feature>
<gene>
    <name evidence="10" type="ORF">H4R20_004287</name>
</gene>
<evidence type="ECO:0000256" key="6">
    <source>
        <dbReference type="ARBA" id="ARBA00022801"/>
    </source>
</evidence>
<protein>
    <recommendedName>
        <fullName evidence="3">ubiquitinyl hydrolase 1</fullName>
        <ecNumber evidence="3">3.4.19.12</ecNumber>
    </recommendedName>
</protein>
<dbReference type="PANTHER" id="PTHR24006:SF722">
    <property type="entry name" value="UBIQUITIN CARBOXYL-TERMINAL HYDROLASE 48"/>
    <property type="match status" value="1"/>
</dbReference>
<dbReference type="AlphaFoldDB" id="A0A9W8I065"/>
<dbReference type="PANTHER" id="PTHR24006">
    <property type="entry name" value="UBIQUITIN CARBOXYL-TERMINAL HYDROLASE"/>
    <property type="match status" value="1"/>
</dbReference>
<feature type="compositionally biased region" description="Basic residues" evidence="8">
    <location>
        <begin position="12"/>
        <end position="25"/>
    </location>
</feature>
<keyword evidence="6" id="KW-0378">Hydrolase</keyword>
<evidence type="ECO:0000256" key="3">
    <source>
        <dbReference type="ARBA" id="ARBA00012759"/>
    </source>
</evidence>